<dbReference type="PANTHER" id="PTHR45625">
    <property type="entry name" value="PEPTIDYL-PROLYL CIS-TRANS ISOMERASE-RELATED"/>
    <property type="match status" value="1"/>
</dbReference>
<accession>A0A7I9VLY6</accession>
<dbReference type="EMBL" id="BJTG01000004">
    <property type="protein sequence ID" value="GEJ57415.1"/>
    <property type="molecule type" value="Genomic_DNA"/>
</dbReference>
<dbReference type="CDD" id="cd00317">
    <property type="entry name" value="cyclophilin"/>
    <property type="match status" value="1"/>
</dbReference>
<dbReference type="AlphaFoldDB" id="A0A7I9VLY6"/>
<sequence>MTRPALLALALCLAPALAPAQTPPEAPKPAPAKKAAPKAAAPKELYATFVTSQGKIGVRLFPEQKPNAVKNFVDLAEGKKAWTDPRTGQRVQKPLYDGTVFHRVIPGFMIQGGDPLGLGVGGPGYAIPDELEASEHFFDQPCQLAYANSGPNSNGSQFFITEVPTLHLNPVKCDRSPSGLCGYVRFGEGVCGCDLVGKIARLGNSKTTLEKVVISKTKPTCQ</sequence>
<dbReference type="Proteomes" id="UP000503640">
    <property type="component" value="Unassembled WGS sequence"/>
</dbReference>
<dbReference type="RefSeq" id="WP_176064896.1">
    <property type="nucleotide sequence ID" value="NZ_BJTG01000004.1"/>
</dbReference>
<feature type="chain" id="PRO_5029944205" description="Peptidyl-prolyl cis-trans isomerase" evidence="4">
    <location>
        <begin position="21"/>
        <end position="222"/>
    </location>
</feature>
<gene>
    <name evidence="6" type="ORF">AMYX_21560</name>
</gene>
<comment type="similarity">
    <text evidence="1 4">Belongs to the cyclophilin-type PPIase family.</text>
</comment>
<dbReference type="SUPFAM" id="SSF50891">
    <property type="entry name" value="Cyclophilin-like"/>
    <property type="match status" value="1"/>
</dbReference>
<evidence type="ECO:0000256" key="3">
    <source>
        <dbReference type="ARBA" id="ARBA00023235"/>
    </source>
</evidence>
<name>A0A7I9VLY6_9BACT</name>
<proteinExistence type="inferred from homology"/>
<dbReference type="InterPro" id="IPR020892">
    <property type="entry name" value="Cyclophilin-type_PPIase_CS"/>
</dbReference>
<evidence type="ECO:0000256" key="2">
    <source>
        <dbReference type="ARBA" id="ARBA00023110"/>
    </source>
</evidence>
<reference evidence="7" key="1">
    <citation type="journal article" date="2020" name="Appl. Environ. Microbiol.">
        <title>Diazotrophic Anaeromyxobacter Isolates from Soils.</title>
        <authorList>
            <person name="Masuda Y."/>
            <person name="Yamanaka H."/>
            <person name="Xu Z.X."/>
            <person name="Shiratori Y."/>
            <person name="Aono T."/>
            <person name="Amachi S."/>
            <person name="Senoo K."/>
            <person name="Itoh H."/>
        </authorList>
    </citation>
    <scope>NUCLEOTIDE SEQUENCE [LARGE SCALE GENOMIC DNA]</scope>
    <source>
        <strain evidence="7">R267</strain>
    </source>
</reference>
<feature type="domain" description="PPIase cyclophilin-type" evidence="5">
    <location>
        <begin position="54"/>
        <end position="222"/>
    </location>
</feature>
<evidence type="ECO:0000313" key="7">
    <source>
        <dbReference type="Proteomes" id="UP000503640"/>
    </source>
</evidence>
<organism evidence="6 7">
    <name type="scientific">Anaeromyxobacter diazotrophicus</name>
    <dbReference type="NCBI Taxonomy" id="2590199"/>
    <lineage>
        <taxon>Bacteria</taxon>
        <taxon>Pseudomonadati</taxon>
        <taxon>Myxococcota</taxon>
        <taxon>Myxococcia</taxon>
        <taxon>Myxococcales</taxon>
        <taxon>Cystobacterineae</taxon>
        <taxon>Anaeromyxobacteraceae</taxon>
        <taxon>Anaeromyxobacter</taxon>
    </lineage>
</organism>
<comment type="function">
    <text evidence="4">PPIases accelerate the folding of proteins. It catalyzes the cis-trans isomerization of proline imidic peptide bonds in oligopeptides.</text>
</comment>
<dbReference type="InterPro" id="IPR029000">
    <property type="entry name" value="Cyclophilin-like_dom_sf"/>
</dbReference>
<keyword evidence="4" id="KW-0732">Signal</keyword>
<evidence type="ECO:0000313" key="6">
    <source>
        <dbReference type="EMBL" id="GEJ57415.1"/>
    </source>
</evidence>
<comment type="catalytic activity">
    <reaction evidence="4">
        <text>[protein]-peptidylproline (omega=180) = [protein]-peptidylproline (omega=0)</text>
        <dbReference type="Rhea" id="RHEA:16237"/>
        <dbReference type="Rhea" id="RHEA-COMP:10747"/>
        <dbReference type="Rhea" id="RHEA-COMP:10748"/>
        <dbReference type="ChEBI" id="CHEBI:83833"/>
        <dbReference type="ChEBI" id="CHEBI:83834"/>
        <dbReference type="EC" id="5.2.1.8"/>
    </reaction>
</comment>
<dbReference type="GO" id="GO:0003755">
    <property type="term" value="F:peptidyl-prolyl cis-trans isomerase activity"/>
    <property type="evidence" value="ECO:0007669"/>
    <property type="project" value="UniProtKB-UniRule"/>
</dbReference>
<dbReference type="InterPro" id="IPR002130">
    <property type="entry name" value="Cyclophilin-type_PPIase_dom"/>
</dbReference>
<dbReference type="PROSITE" id="PS00170">
    <property type="entry name" value="CSA_PPIASE_1"/>
    <property type="match status" value="1"/>
</dbReference>
<evidence type="ECO:0000259" key="5">
    <source>
        <dbReference type="PROSITE" id="PS50072"/>
    </source>
</evidence>
<evidence type="ECO:0000256" key="1">
    <source>
        <dbReference type="ARBA" id="ARBA00007365"/>
    </source>
</evidence>
<dbReference type="EC" id="5.2.1.8" evidence="4"/>
<dbReference type="Pfam" id="PF00160">
    <property type="entry name" value="Pro_isomerase"/>
    <property type="match status" value="1"/>
</dbReference>
<protein>
    <recommendedName>
        <fullName evidence="4">Peptidyl-prolyl cis-trans isomerase</fullName>
        <shortName evidence="4">PPIase</shortName>
        <ecNumber evidence="4">5.2.1.8</ecNumber>
    </recommendedName>
</protein>
<keyword evidence="3 4" id="KW-0413">Isomerase</keyword>
<dbReference type="Gene3D" id="2.40.100.10">
    <property type="entry name" value="Cyclophilin-like"/>
    <property type="match status" value="1"/>
</dbReference>
<dbReference type="PRINTS" id="PR00153">
    <property type="entry name" value="CSAPPISMRASE"/>
</dbReference>
<dbReference type="InterPro" id="IPR044666">
    <property type="entry name" value="Cyclophilin_A-like"/>
</dbReference>
<keyword evidence="7" id="KW-1185">Reference proteome</keyword>
<dbReference type="PANTHER" id="PTHR45625:SF4">
    <property type="entry name" value="PEPTIDYLPROLYL ISOMERASE DOMAIN AND WD REPEAT-CONTAINING PROTEIN 1"/>
    <property type="match status" value="1"/>
</dbReference>
<dbReference type="PROSITE" id="PS50072">
    <property type="entry name" value="CSA_PPIASE_2"/>
    <property type="match status" value="1"/>
</dbReference>
<evidence type="ECO:0000256" key="4">
    <source>
        <dbReference type="RuleBase" id="RU363019"/>
    </source>
</evidence>
<comment type="caution">
    <text evidence="6">The sequence shown here is derived from an EMBL/GenBank/DDBJ whole genome shotgun (WGS) entry which is preliminary data.</text>
</comment>
<feature type="signal peptide" evidence="4">
    <location>
        <begin position="1"/>
        <end position="20"/>
    </location>
</feature>
<dbReference type="GO" id="GO:0006457">
    <property type="term" value="P:protein folding"/>
    <property type="evidence" value="ECO:0007669"/>
    <property type="project" value="InterPro"/>
</dbReference>
<keyword evidence="2 4" id="KW-0697">Rotamase</keyword>